<dbReference type="InterPro" id="IPR050500">
    <property type="entry name" value="Phos_Acetyltrans/Butyryltrans"/>
</dbReference>
<evidence type="ECO:0000256" key="1">
    <source>
        <dbReference type="ARBA" id="ARBA00000705"/>
    </source>
</evidence>
<evidence type="ECO:0000256" key="2">
    <source>
        <dbReference type="ARBA" id="ARBA00004989"/>
    </source>
</evidence>
<feature type="domain" description="Phosphate acetyl/butaryl transferase" evidence="9">
    <location>
        <begin position="6"/>
        <end position="321"/>
    </location>
</feature>
<dbReference type="Gene3D" id="3.40.50.10950">
    <property type="match status" value="1"/>
</dbReference>
<dbReference type="EC" id="2.3.1.8" evidence="4"/>
<dbReference type="InterPro" id="IPR042112">
    <property type="entry name" value="P_AcTrfase_dom2"/>
</dbReference>
<dbReference type="InterPro" id="IPR004614">
    <property type="entry name" value="P_AcTrfase"/>
</dbReference>
<dbReference type="NCBIfam" id="TIGR00651">
    <property type="entry name" value="pta"/>
    <property type="match status" value="1"/>
</dbReference>
<proteinExistence type="inferred from homology"/>
<comment type="catalytic activity">
    <reaction evidence="1">
        <text>acetyl-CoA + phosphate = acetyl phosphate + CoA</text>
        <dbReference type="Rhea" id="RHEA:19521"/>
        <dbReference type="ChEBI" id="CHEBI:22191"/>
        <dbReference type="ChEBI" id="CHEBI:43474"/>
        <dbReference type="ChEBI" id="CHEBI:57287"/>
        <dbReference type="ChEBI" id="CHEBI:57288"/>
        <dbReference type="EC" id="2.3.1.8"/>
    </reaction>
</comment>
<dbReference type="PIRSF" id="PIRSF000428">
    <property type="entry name" value="P_Ac_trans"/>
    <property type="match status" value="1"/>
</dbReference>
<dbReference type="EMBL" id="JAAIWM010000005">
    <property type="protein sequence ID" value="NEY72966.1"/>
    <property type="molecule type" value="Genomic_DNA"/>
</dbReference>
<protein>
    <recommendedName>
        <fullName evidence="5">Phosphate acetyltransferase</fullName>
        <ecNumber evidence="4">2.3.1.8</ecNumber>
    </recommendedName>
    <alternativeName>
        <fullName evidence="8">Phosphotransacetylase</fullName>
    </alternativeName>
</protein>
<organism evidence="10 11">
    <name type="scientific">Bacillus mesophilus</name>
    <dbReference type="NCBI Taxonomy" id="1808955"/>
    <lineage>
        <taxon>Bacteria</taxon>
        <taxon>Bacillati</taxon>
        <taxon>Bacillota</taxon>
        <taxon>Bacilli</taxon>
        <taxon>Bacillales</taxon>
        <taxon>Bacillaceae</taxon>
        <taxon>Bacillus</taxon>
    </lineage>
</organism>
<evidence type="ECO:0000256" key="5">
    <source>
        <dbReference type="ARBA" id="ARBA00021528"/>
    </source>
</evidence>
<evidence type="ECO:0000256" key="3">
    <source>
        <dbReference type="ARBA" id="ARBA00005656"/>
    </source>
</evidence>
<name>A0A6M0Q9A2_9BACI</name>
<dbReference type="NCBIfam" id="NF007233">
    <property type="entry name" value="PRK09653.1"/>
    <property type="match status" value="1"/>
</dbReference>
<accession>A0A6M0Q9A2</accession>
<keyword evidence="6 10" id="KW-0808">Transferase</keyword>
<evidence type="ECO:0000256" key="7">
    <source>
        <dbReference type="ARBA" id="ARBA00023315"/>
    </source>
</evidence>
<comment type="caution">
    <text evidence="10">The sequence shown here is derived from an EMBL/GenBank/DDBJ whole genome shotgun (WGS) entry which is preliminary data.</text>
</comment>
<dbReference type="GO" id="GO:0008959">
    <property type="term" value="F:phosphate acetyltransferase activity"/>
    <property type="evidence" value="ECO:0007669"/>
    <property type="project" value="UniProtKB-EC"/>
</dbReference>
<reference evidence="10 11" key="1">
    <citation type="submission" date="2020-02" db="EMBL/GenBank/DDBJ databases">
        <title>Bacillus aquiflavi sp. nov., isolated from yellow water of strong flavor Chinese baijiu in Yibin region of China.</title>
        <authorList>
            <person name="Xie J."/>
        </authorList>
    </citation>
    <scope>NUCLEOTIDE SEQUENCE [LARGE SCALE GENOMIC DNA]</scope>
    <source>
        <strain evidence="10 11">SA4</strain>
    </source>
</reference>
<comment type="pathway">
    <text evidence="2">Metabolic intermediate biosynthesis; acetyl-CoA biosynthesis; acetyl-CoA from acetate: step 2/2.</text>
</comment>
<evidence type="ECO:0000256" key="6">
    <source>
        <dbReference type="ARBA" id="ARBA00022679"/>
    </source>
</evidence>
<dbReference type="AlphaFoldDB" id="A0A6M0Q9A2"/>
<evidence type="ECO:0000313" key="11">
    <source>
        <dbReference type="Proteomes" id="UP000481043"/>
    </source>
</evidence>
<dbReference type="PANTHER" id="PTHR43356">
    <property type="entry name" value="PHOSPHATE ACETYLTRANSFERASE"/>
    <property type="match status" value="1"/>
</dbReference>
<evidence type="ECO:0000313" key="10">
    <source>
        <dbReference type="EMBL" id="NEY72966.1"/>
    </source>
</evidence>
<evidence type="ECO:0000256" key="4">
    <source>
        <dbReference type="ARBA" id="ARBA00012707"/>
    </source>
</evidence>
<dbReference type="InterPro" id="IPR012147">
    <property type="entry name" value="P_Ac_Bu_trans"/>
</dbReference>
<dbReference type="InterPro" id="IPR042113">
    <property type="entry name" value="P_AcTrfase_dom1"/>
</dbReference>
<dbReference type="Proteomes" id="UP000481043">
    <property type="component" value="Unassembled WGS sequence"/>
</dbReference>
<dbReference type="SUPFAM" id="SSF53659">
    <property type="entry name" value="Isocitrate/Isopropylmalate dehydrogenase-like"/>
    <property type="match status" value="1"/>
</dbReference>
<dbReference type="Pfam" id="PF01515">
    <property type="entry name" value="PTA_PTB"/>
    <property type="match status" value="1"/>
</dbReference>
<gene>
    <name evidence="10" type="primary">pta</name>
    <name evidence="10" type="ORF">G4D63_14600</name>
</gene>
<evidence type="ECO:0000256" key="8">
    <source>
        <dbReference type="ARBA" id="ARBA00031108"/>
    </source>
</evidence>
<dbReference type="Gene3D" id="3.40.50.10750">
    <property type="entry name" value="Isocitrate/Isopropylmalate dehydrogenase-like"/>
    <property type="match status" value="1"/>
</dbReference>
<sequence>MVFVSLFSSIKESLQGKNLTLVFPEGTDERILAATSRLAKEGLLTPILIGDEEKIKAKADSISVTLEGVKLINPNTYEDIDEMAQAFVDRRNGKSTVEDAKKILLDENYFGTMLVYMEKAHGLVSGAAHSTAETVRPALQLIKTKQGVKKTSGVFIMVREEEKYVFADCAINISPSSQDLAEIAVESARTARLFGMEPRVAMLSFSTKGSAVSPETERVVVATRLAKEIQPDLLVDGEFQFDAAFVPSVAAKKAPDSPIKGDANVFIFPSLEAGNIGYKIAQRLGKFEAIGPILQGLNKPVNDLSRGCNEEDVYKLALITAAQSLF</sequence>
<keyword evidence="7 10" id="KW-0012">Acyltransferase</keyword>
<dbReference type="InterPro" id="IPR002505">
    <property type="entry name" value="PTA_PTB"/>
</dbReference>
<keyword evidence="11" id="KW-1185">Reference proteome</keyword>
<evidence type="ECO:0000259" key="9">
    <source>
        <dbReference type="Pfam" id="PF01515"/>
    </source>
</evidence>
<dbReference type="PANTHER" id="PTHR43356:SF3">
    <property type="entry name" value="PHOSPHATE ACETYLTRANSFERASE"/>
    <property type="match status" value="1"/>
</dbReference>
<comment type="similarity">
    <text evidence="3">Belongs to the phosphate acetyltransferase and butyryltransferase family.</text>
</comment>